<evidence type="ECO:0000313" key="1">
    <source>
        <dbReference type="EMBL" id="KOG42557.1"/>
    </source>
</evidence>
<gene>
    <name evidence="1" type="ORF">ADK37_05465</name>
</gene>
<dbReference type="PATRIC" id="fig|67356.5.peg.1200"/>
<keyword evidence="2" id="KW-1185">Reference proteome</keyword>
<reference evidence="2" key="1">
    <citation type="submission" date="2015-07" db="EMBL/GenBank/DDBJ databases">
        <authorList>
            <person name="Ju K.-S."/>
            <person name="Doroghazi J.R."/>
            <person name="Metcalf W.W."/>
        </authorList>
    </citation>
    <scope>NUCLEOTIDE SEQUENCE [LARGE SCALE GENOMIC DNA]</scope>
    <source>
        <strain evidence="2">NRRL 2290</strain>
    </source>
</reference>
<dbReference type="AlphaFoldDB" id="A0A0L8LWJ6"/>
<evidence type="ECO:0000313" key="2">
    <source>
        <dbReference type="Proteomes" id="UP000037251"/>
    </source>
</evidence>
<organism evidence="1 2">
    <name type="scientific">Streptomyces resistomycificus</name>
    <dbReference type="NCBI Taxonomy" id="67356"/>
    <lineage>
        <taxon>Bacteria</taxon>
        <taxon>Bacillati</taxon>
        <taxon>Actinomycetota</taxon>
        <taxon>Actinomycetes</taxon>
        <taxon>Kitasatosporales</taxon>
        <taxon>Streptomycetaceae</taxon>
        <taxon>Streptomyces</taxon>
        <taxon>Streptomyces aurantiacus group</taxon>
    </lineage>
</organism>
<dbReference type="Proteomes" id="UP000037251">
    <property type="component" value="Unassembled WGS sequence"/>
</dbReference>
<dbReference type="OrthoDB" id="4282813at2"/>
<name>A0A0L8LWJ6_9ACTN</name>
<dbReference type="RefSeq" id="WP_030042753.1">
    <property type="nucleotide sequence ID" value="NZ_KL575620.1"/>
</dbReference>
<comment type="caution">
    <text evidence="1">The sequence shown here is derived from an EMBL/GenBank/DDBJ whole genome shotgun (WGS) entry which is preliminary data.</text>
</comment>
<accession>A0A0L8LWJ6</accession>
<dbReference type="eggNOG" id="ENOG5032A80">
    <property type="taxonomic scope" value="Bacteria"/>
</dbReference>
<dbReference type="EMBL" id="LGUS01000024">
    <property type="protein sequence ID" value="KOG42557.1"/>
    <property type="molecule type" value="Genomic_DNA"/>
</dbReference>
<proteinExistence type="predicted"/>
<sequence length="118" mass="13199">MRTRVLKFGLYADEQGLAWVSELVEEAVGSRNARIVDETIARTFPGSELSTAEVYDHLAEQWALEHPAQSSGAREAVELRVHLLCSLRTWRAIRRTVIKTLCPEGMAPHTCRVPWAGA</sequence>
<protein>
    <submittedName>
        <fullName evidence="1">Uncharacterized protein</fullName>
    </submittedName>
</protein>